<dbReference type="Proteomes" id="UP000245626">
    <property type="component" value="Unassembled WGS sequence"/>
</dbReference>
<sequence length="509" mass="54631">MSDKHSQSEKGQITLEAYPIPSLAGGTEGMLADPDQQLHKKLSLASSIALGYICLATWIAFSGSIATALASGGANVLFWGLLLTLVCQLASVATLSECCSIWPEAGGQPVWTYHLSSTRMAPLLSYMVAWLVVVGLIFLGISAEAVMAQMVLAMVVLAKPTYAIERYHITLVMVASALASTLFGLFGAKILARSNKFSLIWSITGFMATCLTLLIKSKGKYNTPEFAFITIVNESGWSNNFVPWVLGLSQSAISTTAFDIVAHFAEEMENPARDAPIAMMSSVGINGVVGMIYAVVLIFTLPTDVTTLTTSATGFPFAQFMYDKTGSVPGAILFLVILLVPFFLTLADVNMAAARMILSFAREKGLPASDSLSKVNQALDAPVMATVLVFIGQVPLAFIFIGNSAAFNAIISVPTLALAISYAIVAWLMLFRGRPVMKLKAPFDLGHFWGPISNFICVLFTVCLTVFLSLPPVYPVTAANMSESREIGSFGFLMHKGRKGCWWGLSQSL</sequence>
<keyword evidence="2" id="KW-1185">Reference proteome</keyword>
<gene>
    <name evidence="1" type="ORF">IE53DRAFT_162801</name>
</gene>
<evidence type="ECO:0000313" key="1">
    <source>
        <dbReference type="EMBL" id="PWN49107.1"/>
    </source>
</evidence>
<evidence type="ECO:0000313" key="2">
    <source>
        <dbReference type="Proteomes" id="UP000245626"/>
    </source>
</evidence>
<organism evidence="1 2">
    <name type="scientific">Violaceomyces palustris</name>
    <dbReference type="NCBI Taxonomy" id="1673888"/>
    <lineage>
        <taxon>Eukaryota</taxon>
        <taxon>Fungi</taxon>
        <taxon>Dikarya</taxon>
        <taxon>Basidiomycota</taxon>
        <taxon>Ustilaginomycotina</taxon>
        <taxon>Ustilaginomycetes</taxon>
        <taxon>Violaceomycetales</taxon>
        <taxon>Violaceomycetaceae</taxon>
        <taxon>Violaceomyces</taxon>
    </lineage>
</organism>
<protein>
    <submittedName>
        <fullName evidence="1">Amino acid transporter</fullName>
    </submittedName>
</protein>
<dbReference type="EMBL" id="KZ820097">
    <property type="protein sequence ID" value="PWN49107.1"/>
    <property type="molecule type" value="Genomic_DNA"/>
</dbReference>
<accession>A0ACD0NTL5</accession>
<name>A0ACD0NTL5_9BASI</name>
<proteinExistence type="predicted"/>
<reference evidence="1 2" key="1">
    <citation type="journal article" date="2018" name="Mol. Biol. Evol.">
        <title>Broad Genomic Sampling Reveals a Smut Pathogenic Ancestry of the Fungal Clade Ustilaginomycotina.</title>
        <authorList>
            <person name="Kijpornyongpan T."/>
            <person name="Mondo S.J."/>
            <person name="Barry K."/>
            <person name="Sandor L."/>
            <person name="Lee J."/>
            <person name="Lipzen A."/>
            <person name="Pangilinan J."/>
            <person name="LaButti K."/>
            <person name="Hainaut M."/>
            <person name="Henrissat B."/>
            <person name="Grigoriev I.V."/>
            <person name="Spatafora J.W."/>
            <person name="Aime M.C."/>
        </authorList>
    </citation>
    <scope>NUCLEOTIDE SEQUENCE [LARGE SCALE GENOMIC DNA]</scope>
    <source>
        <strain evidence="1 2">SA 807</strain>
    </source>
</reference>